<feature type="binding site" evidence="9 10">
    <location>
        <position position="92"/>
    </location>
    <ligand>
        <name>substrate</name>
    </ligand>
</feature>
<dbReference type="EC" id="1.4.3.5" evidence="9"/>
<dbReference type="AlphaFoldDB" id="A0A1T4M226"/>
<organism evidence="14 15">
    <name type="scientific">Sediminibacterium ginsengisoli</name>
    <dbReference type="NCBI Taxonomy" id="413434"/>
    <lineage>
        <taxon>Bacteria</taxon>
        <taxon>Pseudomonadati</taxon>
        <taxon>Bacteroidota</taxon>
        <taxon>Chitinophagia</taxon>
        <taxon>Chitinophagales</taxon>
        <taxon>Chitinophagaceae</taxon>
        <taxon>Sediminibacterium</taxon>
    </lineage>
</organism>
<dbReference type="PIRSF" id="PIRSF000190">
    <property type="entry name" value="Pyd_amn-ph_oxd"/>
    <property type="match status" value="1"/>
</dbReference>
<evidence type="ECO:0000256" key="8">
    <source>
        <dbReference type="ARBA" id="ARBA00023096"/>
    </source>
</evidence>
<evidence type="ECO:0000256" key="6">
    <source>
        <dbReference type="ARBA" id="ARBA00022643"/>
    </source>
</evidence>
<dbReference type="InterPro" id="IPR019576">
    <property type="entry name" value="Pyridoxamine_oxidase_dimer_C"/>
</dbReference>
<feature type="binding site" evidence="9 10">
    <location>
        <begin position="217"/>
        <end position="219"/>
    </location>
    <ligand>
        <name>substrate</name>
    </ligand>
</feature>
<dbReference type="PROSITE" id="PS01064">
    <property type="entry name" value="PYRIDOX_OXIDASE"/>
    <property type="match status" value="1"/>
</dbReference>
<dbReference type="PANTHER" id="PTHR10851:SF0">
    <property type="entry name" value="PYRIDOXINE-5'-PHOSPHATE OXIDASE"/>
    <property type="match status" value="1"/>
</dbReference>
<comment type="catalytic activity">
    <reaction evidence="9">
        <text>pyridoxine 5'-phosphate + O2 = pyridoxal 5'-phosphate + H2O2</text>
        <dbReference type="Rhea" id="RHEA:15149"/>
        <dbReference type="ChEBI" id="CHEBI:15379"/>
        <dbReference type="ChEBI" id="CHEBI:16240"/>
        <dbReference type="ChEBI" id="CHEBI:58589"/>
        <dbReference type="ChEBI" id="CHEBI:597326"/>
        <dbReference type="EC" id="1.4.3.5"/>
    </reaction>
</comment>
<feature type="binding site" evidence="9 10">
    <location>
        <position position="149"/>
    </location>
    <ligand>
        <name>substrate</name>
    </ligand>
</feature>
<dbReference type="GO" id="GO:0008615">
    <property type="term" value="P:pyridoxine biosynthetic process"/>
    <property type="evidence" value="ECO:0007669"/>
    <property type="project" value="UniProtKB-UniRule"/>
</dbReference>
<feature type="binding site" evidence="9 11">
    <location>
        <begin position="87"/>
        <end position="92"/>
    </location>
    <ligand>
        <name>FMN</name>
        <dbReference type="ChEBI" id="CHEBI:58210"/>
    </ligand>
</feature>
<protein>
    <recommendedName>
        <fullName evidence="9">Pyridoxine/pyridoxamine 5'-phosphate oxidase</fullName>
        <ecNumber evidence="9">1.4.3.5</ecNumber>
    </recommendedName>
    <alternativeName>
        <fullName evidence="9">PNP/PMP oxidase</fullName>
        <shortName evidence="9">PNPOx</shortName>
    </alternativeName>
    <alternativeName>
        <fullName evidence="9">Pyridoxal 5'-phosphate synthase</fullName>
    </alternativeName>
</protein>
<keyword evidence="15" id="KW-1185">Reference proteome</keyword>
<feature type="binding site" evidence="9 10">
    <location>
        <position position="153"/>
    </location>
    <ligand>
        <name>substrate</name>
    </ligand>
</feature>
<dbReference type="Pfam" id="PF01243">
    <property type="entry name" value="PNPOx_N"/>
    <property type="match status" value="1"/>
</dbReference>
<dbReference type="Pfam" id="PF10590">
    <property type="entry name" value="PNP_phzG_C"/>
    <property type="match status" value="1"/>
</dbReference>
<evidence type="ECO:0000256" key="7">
    <source>
        <dbReference type="ARBA" id="ARBA00023002"/>
    </source>
</evidence>
<evidence type="ECO:0000256" key="3">
    <source>
        <dbReference type="ARBA" id="ARBA00007301"/>
    </source>
</evidence>
<evidence type="ECO:0000259" key="12">
    <source>
        <dbReference type="Pfam" id="PF01243"/>
    </source>
</evidence>
<feature type="domain" description="Pyridoxine 5'-phosphate oxidase dimerisation C-terminal" evidence="13">
    <location>
        <begin position="198"/>
        <end position="239"/>
    </location>
</feature>
<keyword evidence="7 9" id="KW-0560">Oxidoreductase</keyword>
<dbReference type="NCBIfam" id="TIGR00558">
    <property type="entry name" value="pdxH"/>
    <property type="match status" value="1"/>
</dbReference>
<evidence type="ECO:0000256" key="10">
    <source>
        <dbReference type="PIRSR" id="PIRSR000190-1"/>
    </source>
</evidence>
<dbReference type="UniPathway" id="UPA01068">
    <property type="reaction ID" value="UER00304"/>
</dbReference>
<dbReference type="NCBIfam" id="NF004231">
    <property type="entry name" value="PRK05679.1"/>
    <property type="match status" value="1"/>
</dbReference>
<evidence type="ECO:0000256" key="11">
    <source>
        <dbReference type="PIRSR" id="PIRSR000190-2"/>
    </source>
</evidence>
<keyword evidence="5 9" id="KW-0285">Flavoprotein</keyword>
<dbReference type="InterPro" id="IPR000659">
    <property type="entry name" value="Pyridox_Oxase"/>
</dbReference>
<feature type="binding site" evidence="9 11">
    <location>
        <position position="131"/>
    </location>
    <ligand>
        <name>FMN</name>
        <dbReference type="ChEBI" id="CHEBI:58210"/>
    </ligand>
</feature>
<dbReference type="STRING" id="413434.SAMN04488132_103114"/>
<sequence length="239" mass="27242">MARFLLFITTCTRAAVVSLQYKPAPMSNTIADIRTDYKLRSLGEEDVAEDAIVQFGRWWDEAIASKVEEVNAMTLATATSEGEPDARIVLLKDYSEAGFVFFTNYNSQKGAELHQNPKAAIVFFWRELERQVRISGNVEKVAAADSDAYFHSRPLQSRIGAWASPQSTVIPDRAELEKRYAGYEQQFAGTEVPRPPHWGGYILKPQKIEFWQGRSNRLHDRIIYRKTVAGNWNRERLAP</sequence>
<keyword evidence="8 9" id="KW-0664">Pyridoxine biosynthesis</keyword>
<dbReference type="Gene3D" id="2.30.110.10">
    <property type="entry name" value="Electron Transport, Fmn-binding Protein, Chain A"/>
    <property type="match status" value="1"/>
</dbReference>
<comment type="pathway">
    <text evidence="2 9">Cofactor metabolism; pyridoxal 5'-phosphate salvage; pyridoxal 5'-phosphate from pyridoxine 5'-phosphate: step 1/1.</text>
</comment>
<dbReference type="SUPFAM" id="SSF50475">
    <property type="entry name" value="FMN-binding split barrel"/>
    <property type="match status" value="1"/>
</dbReference>
<evidence type="ECO:0000313" key="15">
    <source>
        <dbReference type="Proteomes" id="UP000190888"/>
    </source>
</evidence>
<feature type="binding site" evidence="9 11">
    <location>
        <begin position="102"/>
        <end position="103"/>
    </location>
    <ligand>
        <name>FMN</name>
        <dbReference type="ChEBI" id="CHEBI:58210"/>
    </ligand>
</feature>
<dbReference type="InterPro" id="IPR011576">
    <property type="entry name" value="Pyridox_Oxase_N"/>
</dbReference>
<comment type="similarity">
    <text evidence="3 9">Belongs to the pyridoxamine 5'-phosphate oxidase family.</text>
</comment>
<evidence type="ECO:0000313" key="14">
    <source>
        <dbReference type="EMBL" id="SJZ60946.1"/>
    </source>
</evidence>
<dbReference type="GO" id="GO:0004733">
    <property type="term" value="F:pyridoxamine phosphate oxidase activity"/>
    <property type="evidence" value="ECO:0007669"/>
    <property type="project" value="UniProtKB-UniRule"/>
</dbReference>
<dbReference type="GO" id="GO:0010181">
    <property type="term" value="F:FMN binding"/>
    <property type="evidence" value="ECO:0007669"/>
    <property type="project" value="UniProtKB-UniRule"/>
</dbReference>
<comment type="cofactor">
    <cofactor evidence="9 11">
        <name>FMN</name>
        <dbReference type="ChEBI" id="CHEBI:58210"/>
    </cofactor>
    <text evidence="9 11">Binds 1 FMN per subunit.</text>
</comment>
<feature type="binding site" evidence="9 11">
    <location>
        <position position="221"/>
    </location>
    <ligand>
        <name>FMN</name>
        <dbReference type="ChEBI" id="CHEBI:58210"/>
    </ligand>
</feature>
<feature type="binding site" evidence="9 10">
    <location>
        <position position="157"/>
    </location>
    <ligand>
        <name>substrate</name>
    </ligand>
</feature>
<evidence type="ECO:0000256" key="4">
    <source>
        <dbReference type="ARBA" id="ARBA00011738"/>
    </source>
</evidence>
<keyword evidence="6 9" id="KW-0288">FMN</keyword>
<feature type="binding site" evidence="10">
    <location>
        <begin position="34"/>
        <end position="37"/>
    </location>
    <ligand>
        <name>substrate</name>
    </ligand>
</feature>
<dbReference type="HAMAP" id="MF_01629">
    <property type="entry name" value="PdxH"/>
    <property type="match status" value="1"/>
</dbReference>
<comment type="caution">
    <text evidence="9">Lacks conserved residue(s) required for the propagation of feature annotation.</text>
</comment>
<dbReference type="InterPro" id="IPR019740">
    <property type="entry name" value="Pyridox_Oxase_CS"/>
</dbReference>
<proteinExistence type="inferred from homology"/>
<feature type="binding site" evidence="9 11">
    <location>
        <position position="211"/>
    </location>
    <ligand>
        <name>FMN</name>
        <dbReference type="ChEBI" id="CHEBI:58210"/>
    </ligand>
</feature>
<name>A0A1T4M226_9BACT</name>
<evidence type="ECO:0000256" key="9">
    <source>
        <dbReference type="HAMAP-Rule" id="MF_01629"/>
    </source>
</evidence>
<evidence type="ECO:0000256" key="5">
    <source>
        <dbReference type="ARBA" id="ARBA00022630"/>
    </source>
</evidence>
<accession>A0A1T4M226</accession>
<evidence type="ECO:0000256" key="2">
    <source>
        <dbReference type="ARBA" id="ARBA00005037"/>
    </source>
</evidence>
<comment type="pathway">
    <text evidence="1 9">Cofactor metabolism; pyridoxal 5'-phosphate salvage; pyridoxal 5'-phosphate from pyridoxamine 5'-phosphate: step 1/1.</text>
</comment>
<dbReference type="Proteomes" id="UP000190888">
    <property type="component" value="Unassembled WGS sequence"/>
</dbReference>
<dbReference type="EMBL" id="FUWH01000003">
    <property type="protein sequence ID" value="SJZ60946.1"/>
    <property type="molecule type" value="Genomic_DNA"/>
</dbReference>
<dbReference type="FunFam" id="2.30.110.10:FF:000005">
    <property type="entry name" value="NAD(P)H-hydrate epimerase"/>
    <property type="match status" value="1"/>
</dbReference>
<comment type="subunit">
    <text evidence="4 9">Homodimer.</text>
</comment>
<comment type="catalytic activity">
    <reaction evidence="9">
        <text>pyridoxamine 5'-phosphate + O2 + H2O = pyridoxal 5'-phosphate + H2O2 + NH4(+)</text>
        <dbReference type="Rhea" id="RHEA:15817"/>
        <dbReference type="ChEBI" id="CHEBI:15377"/>
        <dbReference type="ChEBI" id="CHEBI:15379"/>
        <dbReference type="ChEBI" id="CHEBI:16240"/>
        <dbReference type="ChEBI" id="CHEBI:28938"/>
        <dbReference type="ChEBI" id="CHEBI:58451"/>
        <dbReference type="ChEBI" id="CHEBI:597326"/>
        <dbReference type="EC" id="1.4.3.5"/>
    </reaction>
</comment>
<feature type="binding site" evidence="9 11">
    <location>
        <position position="109"/>
    </location>
    <ligand>
        <name>FMN</name>
        <dbReference type="ChEBI" id="CHEBI:58210"/>
    </ligand>
</feature>
<reference evidence="14 15" key="1">
    <citation type="submission" date="2017-02" db="EMBL/GenBank/DDBJ databases">
        <authorList>
            <person name="Peterson S.W."/>
        </authorList>
    </citation>
    <scope>NUCLEOTIDE SEQUENCE [LARGE SCALE GENOMIC DNA]</scope>
    <source>
        <strain evidence="14 15">DSM 22335</strain>
    </source>
</reference>
<evidence type="ECO:0000259" key="13">
    <source>
        <dbReference type="Pfam" id="PF10590"/>
    </source>
</evidence>
<gene>
    <name evidence="9" type="primary">pdxH</name>
    <name evidence="14" type="ORF">SAMN04488132_103114</name>
</gene>
<dbReference type="InterPro" id="IPR012349">
    <property type="entry name" value="Split_barrel_FMN-bd"/>
</dbReference>
<feature type="binding site" evidence="9 11">
    <location>
        <begin position="166"/>
        <end position="167"/>
    </location>
    <ligand>
        <name>FMN</name>
        <dbReference type="ChEBI" id="CHEBI:58210"/>
    </ligand>
</feature>
<evidence type="ECO:0000256" key="1">
    <source>
        <dbReference type="ARBA" id="ARBA00004738"/>
    </source>
</evidence>
<comment type="function">
    <text evidence="9">Catalyzes the oxidation of either pyridoxine 5'-phosphate (PNP) or pyridoxamine 5'-phosphate (PMP) into pyridoxal 5'-phosphate (PLP).</text>
</comment>
<feature type="domain" description="Pyridoxamine 5'-phosphate oxidase N-terminal" evidence="12">
    <location>
        <begin position="60"/>
        <end position="184"/>
    </location>
</feature>
<dbReference type="PANTHER" id="PTHR10851">
    <property type="entry name" value="PYRIDOXINE-5-PHOSPHATE OXIDASE"/>
    <property type="match status" value="1"/>
</dbReference>